<dbReference type="InterPro" id="IPR008979">
    <property type="entry name" value="Galactose-bd-like_sf"/>
</dbReference>
<name>A0A3R9E5T6_9BACI</name>
<dbReference type="AlphaFoldDB" id="A0A3R9E5T6"/>
<evidence type="ECO:0000313" key="4">
    <source>
        <dbReference type="Proteomes" id="UP000279911"/>
    </source>
</evidence>
<evidence type="ECO:0000256" key="1">
    <source>
        <dbReference type="ARBA" id="ARBA00022801"/>
    </source>
</evidence>
<dbReference type="InterPro" id="IPR003305">
    <property type="entry name" value="CenC_carb-bd"/>
</dbReference>
<dbReference type="OrthoDB" id="2609001at2"/>
<comment type="caution">
    <text evidence="3">The sequence shown here is derived from an EMBL/GenBank/DDBJ whole genome shotgun (WGS) entry which is preliminary data.</text>
</comment>
<sequence>MENGELKVAITQVGGASYAPQLFQKGLLFENGNSYTVEFDARADIPRKMIVNIGKELSYDPWFISFAPGQVFDLTTEMERYSFSFDMSEATYKDGKIVFELGNIEGGNAATNIYLDNVVVTKN</sequence>
<dbReference type="EMBL" id="RSFW01000014">
    <property type="protein sequence ID" value="RSD26794.1"/>
    <property type="molecule type" value="Genomic_DNA"/>
</dbReference>
<dbReference type="Proteomes" id="UP000279911">
    <property type="component" value="Unassembled WGS sequence"/>
</dbReference>
<reference evidence="4" key="1">
    <citation type="submission" date="2018-12" db="EMBL/GenBank/DDBJ databases">
        <title>Bacillus chawlae sp. nov., Bacillus glennii sp. nov., and Bacillus saganii sp. nov. Isolated from the Vehicle Assembly Building at Kennedy Space Center where the Viking Spacecraft were Assembled.</title>
        <authorList>
            <person name="Seuylemezian A."/>
            <person name="Vaishampayan P."/>
        </authorList>
    </citation>
    <scope>NUCLEOTIDE SEQUENCE [LARGE SCALE GENOMIC DNA]</scope>
    <source>
        <strain evidence="4">DSM 13966</strain>
    </source>
</reference>
<protein>
    <recommendedName>
        <fullName evidence="2">CBM-cenC domain-containing protein</fullName>
    </recommendedName>
</protein>
<dbReference type="SUPFAM" id="SSF49785">
    <property type="entry name" value="Galactose-binding domain-like"/>
    <property type="match status" value="1"/>
</dbReference>
<accession>A0A3R9E5T6</accession>
<evidence type="ECO:0000313" key="3">
    <source>
        <dbReference type="EMBL" id="RSD26794.1"/>
    </source>
</evidence>
<dbReference type="Pfam" id="PF02018">
    <property type="entry name" value="CBM_4_9"/>
    <property type="match status" value="1"/>
</dbReference>
<proteinExistence type="predicted"/>
<evidence type="ECO:0000259" key="2">
    <source>
        <dbReference type="Pfam" id="PF02018"/>
    </source>
</evidence>
<gene>
    <name evidence="3" type="ORF">EJA10_13125</name>
</gene>
<dbReference type="GO" id="GO:0016798">
    <property type="term" value="F:hydrolase activity, acting on glycosyl bonds"/>
    <property type="evidence" value="ECO:0007669"/>
    <property type="project" value="InterPro"/>
</dbReference>
<keyword evidence="1" id="KW-0378">Hydrolase</keyword>
<dbReference type="Gene3D" id="2.60.120.260">
    <property type="entry name" value="Galactose-binding domain-like"/>
    <property type="match status" value="1"/>
</dbReference>
<organism evidence="3 4">
    <name type="scientific">Mesobacillus subterraneus</name>
    <dbReference type="NCBI Taxonomy" id="285983"/>
    <lineage>
        <taxon>Bacteria</taxon>
        <taxon>Bacillati</taxon>
        <taxon>Bacillota</taxon>
        <taxon>Bacilli</taxon>
        <taxon>Bacillales</taxon>
        <taxon>Bacillaceae</taxon>
        <taxon>Mesobacillus</taxon>
    </lineage>
</organism>
<feature type="domain" description="CBM-cenC" evidence="2">
    <location>
        <begin position="3"/>
        <end position="102"/>
    </location>
</feature>